<sequence length="571" mass="62361">MSSNLNGLSLFANMGANHDDDTDVEAELEVDQLDSDTDPDEPADSAKSRKPKNGTHRPGERVPGHTLLPAQKLENMIQAEGVTGNMTLSKEGLFVLSIATEEFIKRLVQAGHREAIAHCRNQINYTDMAATTGQYQEFMCLSDTIPPPISLADALALREQKERDLIEDNPALSTPFVPSAIPSPEPEMRNGVGSATTNISNSASRSRNGKPSVAEPLLPTDSVESASSSRAKAKKHPVPEPEPVHSRDSENISASTSRLRHKKTQPGMEPEPANVSATSNRGKNRRPPLASESDSPPVKEAISMPSSTNRSKNKRPPSNSHGPDNAMNVDMIDDSREMDYHGSARNGSYAASSLPTLSASDHLPTGLSPSHSPPYYSPTYSREESVEPASIPSRDPKSLSHSPPYDPVWTDAVMSAPGTLERLPIIDIAPLLNDDPANSGKRAETAAALHAACVDYGFFYLDIRAYVDPAEPEELARLAKQFFDLPPEVKDQLSLRNQDNARGYARLNQNVTNGKADNHEGLDFYKPVEHPDKTKPVWGENQWPTSIPDFRTKYEAWVEKMKTLGLILMEA</sequence>
<dbReference type="EMBL" id="JAFIQS020000006">
    <property type="protein sequence ID" value="KAH9480528.1"/>
    <property type="molecule type" value="Genomic_DNA"/>
</dbReference>
<dbReference type="Proteomes" id="UP000664032">
    <property type="component" value="Unassembled WGS sequence"/>
</dbReference>
<accession>A0ACB8GXQ5</accession>
<keyword evidence="2" id="KW-1185">Reference proteome</keyword>
<name>A0ACB8GXQ5_PSICU</name>
<evidence type="ECO:0000313" key="1">
    <source>
        <dbReference type="EMBL" id="KAH9480528.1"/>
    </source>
</evidence>
<evidence type="ECO:0000313" key="2">
    <source>
        <dbReference type="Proteomes" id="UP000664032"/>
    </source>
</evidence>
<comment type="caution">
    <text evidence="1">The sequence shown here is derived from an EMBL/GenBank/DDBJ whole genome shotgun (WGS) entry which is preliminary data.</text>
</comment>
<proteinExistence type="predicted"/>
<protein>
    <submittedName>
        <fullName evidence="1">2-oxoglutarate-dependent dioxygenase 33</fullName>
    </submittedName>
</protein>
<reference evidence="1" key="1">
    <citation type="submission" date="2021-10" db="EMBL/GenBank/DDBJ databases">
        <title>Psilocybe cubensis genome.</title>
        <authorList>
            <person name="Mckernan K.J."/>
            <person name="Crawford S."/>
            <person name="Trippe A."/>
            <person name="Kane L.T."/>
            <person name="Mclaughlin S."/>
        </authorList>
    </citation>
    <scope>NUCLEOTIDE SEQUENCE</scope>
    <source>
        <strain evidence="1">MGC-MH-2018</strain>
    </source>
</reference>
<keyword evidence="1" id="KW-0560">Oxidoreductase</keyword>
<gene>
    <name evidence="1" type="ORF">JR316_0007128</name>
</gene>
<organism evidence="1 2">
    <name type="scientific">Psilocybe cubensis</name>
    <name type="common">Psychedelic mushroom</name>
    <name type="synonym">Stropharia cubensis</name>
    <dbReference type="NCBI Taxonomy" id="181762"/>
    <lineage>
        <taxon>Eukaryota</taxon>
        <taxon>Fungi</taxon>
        <taxon>Dikarya</taxon>
        <taxon>Basidiomycota</taxon>
        <taxon>Agaricomycotina</taxon>
        <taxon>Agaricomycetes</taxon>
        <taxon>Agaricomycetidae</taxon>
        <taxon>Agaricales</taxon>
        <taxon>Agaricineae</taxon>
        <taxon>Strophariaceae</taxon>
        <taxon>Psilocybe</taxon>
    </lineage>
</organism>
<keyword evidence="1" id="KW-0223">Dioxygenase</keyword>